<dbReference type="GO" id="GO:0016787">
    <property type="term" value="F:hydrolase activity"/>
    <property type="evidence" value="ECO:0007669"/>
    <property type="project" value="UniProtKB-KW"/>
</dbReference>
<dbReference type="Gene3D" id="3.40.50.1820">
    <property type="entry name" value="alpha/beta hydrolase"/>
    <property type="match status" value="1"/>
</dbReference>
<evidence type="ECO:0000256" key="1">
    <source>
        <dbReference type="ARBA" id="ARBA00008645"/>
    </source>
</evidence>
<feature type="compositionally biased region" description="Basic residues" evidence="3">
    <location>
        <begin position="1"/>
        <end position="12"/>
    </location>
</feature>
<dbReference type="Proteomes" id="UP000054560">
    <property type="component" value="Unassembled WGS sequence"/>
</dbReference>
<dbReference type="PANTHER" id="PTHR46118">
    <property type="entry name" value="PROTEIN ABHD11"/>
    <property type="match status" value="1"/>
</dbReference>
<evidence type="ECO:0000313" key="5">
    <source>
        <dbReference type="EMBL" id="KNC79746.1"/>
    </source>
</evidence>
<dbReference type="EMBL" id="KQ242252">
    <property type="protein sequence ID" value="KNC79746.1"/>
    <property type="molecule type" value="Genomic_DNA"/>
</dbReference>
<feature type="region of interest" description="Disordered" evidence="3">
    <location>
        <begin position="1"/>
        <end position="25"/>
    </location>
</feature>
<gene>
    <name evidence="5" type="ORF">SARC_07873</name>
</gene>
<proteinExistence type="inferred from homology"/>
<dbReference type="InterPro" id="IPR029058">
    <property type="entry name" value="AB_hydrolase_fold"/>
</dbReference>
<dbReference type="GeneID" id="25908377"/>
<keyword evidence="6" id="KW-1185">Reference proteome</keyword>
<dbReference type="SUPFAM" id="SSF53474">
    <property type="entry name" value="alpha/beta-Hydrolases"/>
    <property type="match status" value="1"/>
</dbReference>
<reference evidence="5 6" key="1">
    <citation type="submission" date="2011-02" db="EMBL/GenBank/DDBJ databases">
        <title>The Genome Sequence of Sphaeroforma arctica JP610.</title>
        <authorList>
            <consortium name="The Broad Institute Genome Sequencing Platform"/>
            <person name="Russ C."/>
            <person name="Cuomo C."/>
            <person name="Young S.K."/>
            <person name="Zeng Q."/>
            <person name="Gargeya S."/>
            <person name="Alvarado L."/>
            <person name="Berlin A."/>
            <person name="Chapman S.B."/>
            <person name="Chen Z."/>
            <person name="Freedman E."/>
            <person name="Gellesch M."/>
            <person name="Goldberg J."/>
            <person name="Griggs A."/>
            <person name="Gujja S."/>
            <person name="Heilman E."/>
            <person name="Heiman D."/>
            <person name="Howarth C."/>
            <person name="Mehta T."/>
            <person name="Neiman D."/>
            <person name="Pearson M."/>
            <person name="Roberts A."/>
            <person name="Saif S."/>
            <person name="Shea T."/>
            <person name="Shenoy N."/>
            <person name="Sisk P."/>
            <person name="Stolte C."/>
            <person name="Sykes S."/>
            <person name="White J."/>
            <person name="Yandava C."/>
            <person name="Burger G."/>
            <person name="Gray M.W."/>
            <person name="Holland P.W.H."/>
            <person name="King N."/>
            <person name="Lang F.B.F."/>
            <person name="Roger A.J."/>
            <person name="Ruiz-Trillo I."/>
            <person name="Haas B."/>
            <person name="Nusbaum C."/>
            <person name="Birren B."/>
        </authorList>
    </citation>
    <scope>NUCLEOTIDE SEQUENCE [LARGE SCALE GENOMIC DNA]</scope>
    <source>
        <strain evidence="5 6">JP610</strain>
    </source>
</reference>
<dbReference type="OrthoDB" id="8119704at2759"/>
<evidence type="ECO:0000259" key="4">
    <source>
        <dbReference type="Pfam" id="PF00561"/>
    </source>
</evidence>
<evidence type="ECO:0000256" key="3">
    <source>
        <dbReference type="SAM" id="MobiDB-lite"/>
    </source>
</evidence>
<protein>
    <recommendedName>
        <fullName evidence="4">AB hydrolase-1 domain-containing protein</fullName>
    </recommendedName>
</protein>
<dbReference type="PANTHER" id="PTHR46118:SF4">
    <property type="entry name" value="PROTEIN ABHD11"/>
    <property type="match status" value="1"/>
</dbReference>
<dbReference type="eggNOG" id="KOG2382">
    <property type="taxonomic scope" value="Eukaryota"/>
</dbReference>
<organism evidence="5 6">
    <name type="scientific">Sphaeroforma arctica JP610</name>
    <dbReference type="NCBI Taxonomy" id="667725"/>
    <lineage>
        <taxon>Eukaryota</taxon>
        <taxon>Ichthyosporea</taxon>
        <taxon>Ichthyophonida</taxon>
        <taxon>Sphaeroforma</taxon>
    </lineage>
</organism>
<sequence>MHHKSPHSRTSHLHSSGTDKEPIRTPKCPPLVIVHGLFGAKVNWRALAKRFARDVHRDVYTVDVRNHGNSPHKPLHTYSAMVADLKALLLDLHIPKASFLGHSMGGKVVMALALSEPELVDRLVVEDAAPVNYGRITEVNKHFEAMQKLDLSQIRNRNDAYMMLSGLLKGVEEDEAVLRYLSSNVVRTDKGAYKWRCNVNHIGQHIDDIFDFPDFTDPFRGRTLFLKGTQSEAVRFQDMDRLYSLFPSATVEEMETGHWVHVDDPNGFMKHVEKFLTAE</sequence>
<dbReference type="STRING" id="667725.A0A0L0FT36"/>
<dbReference type="Pfam" id="PF00561">
    <property type="entry name" value="Abhydrolase_1"/>
    <property type="match status" value="1"/>
</dbReference>
<name>A0A0L0FT36_9EUKA</name>
<keyword evidence="2" id="KW-0378">Hydrolase</keyword>
<dbReference type="RefSeq" id="XP_014153648.1">
    <property type="nucleotide sequence ID" value="XM_014298173.1"/>
</dbReference>
<dbReference type="InterPro" id="IPR000073">
    <property type="entry name" value="AB_hydrolase_1"/>
</dbReference>
<feature type="domain" description="AB hydrolase-1" evidence="4">
    <location>
        <begin position="29"/>
        <end position="147"/>
    </location>
</feature>
<evidence type="ECO:0000256" key="2">
    <source>
        <dbReference type="ARBA" id="ARBA00022801"/>
    </source>
</evidence>
<dbReference type="AlphaFoldDB" id="A0A0L0FT36"/>
<comment type="similarity">
    <text evidence="1">Belongs to the AB hydrolase superfamily.</text>
</comment>
<accession>A0A0L0FT36</accession>
<evidence type="ECO:0000313" key="6">
    <source>
        <dbReference type="Proteomes" id="UP000054560"/>
    </source>
</evidence>